<evidence type="ECO:0000256" key="2">
    <source>
        <dbReference type="PROSITE-ProRule" id="PRU00252"/>
    </source>
</evidence>
<dbReference type="SUPFAM" id="SSF50249">
    <property type="entry name" value="Nucleic acid-binding proteins"/>
    <property type="match status" value="1"/>
</dbReference>
<dbReference type="CDD" id="cd04496">
    <property type="entry name" value="SSB_OBF"/>
    <property type="match status" value="1"/>
</dbReference>
<comment type="caution">
    <text evidence="4">The sequence shown here is derived from an EMBL/GenBank/DDBJ whole genome shotgun (WGS) entry which is preliminary data.</text>
</comment>
<evidence type="ECO:0000256" key="1">
    <source>
        <dbReference type="ARBA" id="ARBA00023125"/>
    </source>
</evidence>
<dbReference type="Proteomes" id="UP000269352">
    <property type="component" value="Unassembled WGS sequence"/>
</dbReference>
<dbReference type="EMBL" id="BGZN01000010">
    <property type="protein sequence ID" value="GBR73417.1"/>
    <property type="molecule type" value="Genomic_DNA"/>
</dbReference>
<dbReference type="GO" id="GO:0006260">
    <property type="term" value="P:DNA replication"/>
    <property type="evidence" value="ECO:0007669"/>
    <property type="project" value="InterPro"/>
</dbReference>
<dbReference type="GO" id="GO:0003697">
    <property type="term" value="F:single-stranded DNA binding"/>
    <property type="evidence" value="ECO:0007669"/>
    <property type="project" value="InterPro"/>
</dbReference>
<feature type="region of interest" description="Disordered" evidence="3">
    <location>
        <begin position="119"/>
        <end position="139"/>
    </location>
</feature>
<reference evidence="4 5" key="1">
    <citation type="journal article" date="2019" name="ISME J.">
        <title>Genome analyses of uncultured TG2/ZB3 bacteria in 'Margulisbacteria' specifically attached to ectosymbiotic spirochetes of protists in the termite gut.</title>
        <authorList>
            <person name="Utami Y.D."/>
            <person name="Kuwahara H."/>
            <person name="Igai K."/>
            <person name="Murakami T."/>
            <person name="Sugaya K."/>
            <person name="Morikawa T."/>
            <person name="Nagura Y."/>
            <person name="Yuki M."/>
            <person name="Deevong P."/>
            <person name="Inoue T."/>
            <person name="Kihara K."/>
            <person name="Lo N."/>
            <person name="Yamada A."/>
            <person name="Ohkuma M."/>
            <person name="Hongoh Y."/>
        </authorList>
    </citation>
    <scope>NUCLEOTIDE SEQUENCE [LARGE SCALE GENOMIC DNA]</scope>
    <source>
        <strain evidence="4">NkOx7-01</strain>
    </source>
</reference>
<dbReference type="InterPro" id="IPR011344">
    <property type="entry name" value="ssDNA-bd"/>
</dbReference>
<evidence type="ECO:0000256" key="3">
    <source>
        <dbReference type="SAM" id="MobiDB-lite"/>
    </source>
</evidence>
<evidence type="ECO:0000313" key="5">
    <source>
        <dbReference type="Proteomes" id="UP000269352"/>
    </source>
</evidence>
<dbReference type="Gene3D" id="2.40.50.140">
    <property type="entry name" value="Nucleic acid-binding proteins"/>
    <property type="match status" value="1"/>
</dbReference>
<keyword evidence="5" id="KW-1185">Reference proteome</keyword>
<feature type="compositionally biased region" description="Low complexity" evidence="3">
    <location>
        <begin position="119"/>
        <end position="132"/>
    </location>
</feature>
<sequence length="139" mass="14908">MNFNSIVLIGTVQEKPETKYTTESGLSVSKFTLNVARPPRPDGQTSFDKIPVVAFGRQADYSAENLQANSLVLVEGRIQVNRREASGQKFSQTEINAKTVRLFNAPLAAPVKTVAAASNEPPAAAGNPFNGATEDDVPF</sequence>
<keyword evidence="1 2" id="KW-0238">DNA-binding</keyword>
<dbReference type="InterPro" id="IPR000424">
    <property type="entry name" value="Primosome_PriB/ssb"/>
</dbReference>
<dbReference type="PROSITE" id="PS50935">
    <property type="entry name" value="SSB"/>
    <property type="match status" value="1"/>
</dbReference>
<accession>A0A388TAT7</accession>
<dbReference type="Pfam" id="PF00436">
    <property type="entry name" value="SSB"/>
    <property type="match status" value="1"/>
</dbReference>
<dbReference type="InterPro" id="IPR012340">
    <property type="entry name" value="NA-bd_OB-fold"/>
</dbReference>
<evidence type="ECO:0000313" key="4">
    <source>
        <dbReference type="EMBL" id="GBR73417.1"/>
    </source>
</evidence>
<gene>
    <name evidence="4" type="ORF">NO1_0804</name>
</gene>
<name>A0A388TAT7_TERA1</name>
<dbReference type="PANTHER" id="PTHR10302:SF27">
    <property type="entry name" value="SINGLE-STRANDED DNA-BINDING PROTEIN"/>
    <property type="match status" value="1"/>
</dbReference>
<dbReference type="GO" id="GO:0009295">
    <property type="term" value="C:nucleoid"/>
    <property type="evidence" value="ECO:0007669"/>
    <property type="project" value="TreeGrafter"/>
</dbReference>
<organism evidence="4 5">
    <name type="scientific">Termititenax aidoneus</name>
    <dbReference type="NCBI Taxonomy" id="2218524"/>
    <lineage>
        <taxon>Bacteria</taxon>
        <taxon>Bacillati</taxon>
        <taxon>Candidatus Margulisiibacteriota</taxon>
        <taxon>Candidatus Termititenacia</taxon>
        <taxon>Candidatus Termititenacales</taxon>
        <taxon>Candidatus Termititenacaceae</taxon>
        <taxon>Candidatus Termititenax</taxon>
    </lineage>
</organism>
<dbReference type="PANTHER" id="PTHR10302">
    <property type="entry name" value="SINGLE-STRANDED DNA-BINDING PROTEIN"/>
    <property type="match status" value="1"/>
</dbReference>
<protein>
    <submittedName>
        <fullName evidence="4">Single-stranded DNA-binding protein</fullName>
    </submittedName>
</protein>
<dbReference type="AlphaFoldDB" id="A0A388TAT7"/>
<proteinExistence type="predicted"/>